<sequence>KSNYQAHWKVLPQTPAEYLNAAKLSPVIARLKKTEKTMDKAIQKAP</sequence>
<dbReference type="AlphaFoldDB" id="X1LWK2"/>
<accession>X1LWK2</accession>
<comment type="caution">
    <text evidence="1">The sequence shown here is derived from an EMBL/GenBank/DDBJ whole genome shotgun (WGS) entry which is preliminary data.</text>
</comment>
<gene>
    <name evidence="1" type="ORF">S06H3_12792</name>
</gene>
<reference evidence="1" key="1">
    <citation type="journal article" date="2014" name="Front. Microbiol.">
        <title>High frequency of phylogenetically diverse reductive dehalogenase-homologous genes in deep subseafloor sedimentary metagenomes.</title>
        <authorList>
            <person name="Kawai M."/>
            <person name="Futagami T."/>
            <person name="Toyoda A."/>
            <person name="Takaki Y."/>
            <person name="Nishi S."/>
            <person name="Hori S."/>
            <person name="Arai W."/>
            <person name="Tsubouchi T."/>
            <person name="Morono Y."/>
            <person name="Uchiyama I."/>
            <person name="Ito T."/>
            <person name="Fujiyama A."/>
            <person name="Inagaki F."/>
            <person name="Takami H."/>
        </authorList>
    </citation>
    <scope>NUCLEOTIDE SEQUENCE</scope>
    <source>
        <strain evidence="1">Expedition CK06-06</strain>
    </source>
</reference>
<organism evidence="1">
    <name type="scientific">marine sediment metagenome</name>
    <dbReference type="NCBI Taxonomy" id="412755"/>
    <lineage>
        <taxon>unclassified sequences</taxon>
        <taxon>metagenomes</taxon>
        <taxon>ecological metagenomes</taxon>
    </lineage>
</organism>
<evidence type="ECO:0000313" key="1">
    <source>
        <dbReference type="EMBL" id="GAI10181.1"/>
    </source>
</evidence>
<feature type="non-terminal residue" evidence="1">
    <location>
        <position position="1"/>
    </location>
</feature>
<protein>
    <submittedName>
        <fullName evidence="1">Uncharacterized protein</fullName>
    </submittedName>
</protein>
<proteinExistence type="predicted"/>
<dbReference type="EMBL" id="BARV01006247">
    <property type="protein sequence ID" value="GAI10181.1"/>
    <property type="molecule type" value="Genomic_DNA"/>
</dbReference>
<name>X1LWK2_9ZZZZ</name>